<proteinExistence type="predicted"/>
<keyword evidence="3" id="KW-1185">Reference proteome</keyword>
<evidence type="ECO:0000313" key="3">
    <source>
        <dbReference type="Proteomes" id="UP000186524"/>
    </source>
</evidence>
<dbReference type="GO" id="GO:0016740">
    <property type="term" value="F:transferase activity"/>
    <property type="evidence" value="ECO:0007669"/>
    <property type="project" value="UniProtKB-KW"/>
</dbReference>
<protein>
    <submittedName>
        <fullName evidence="2">tRNA (Adenosine(37)-N6)-threonylcarbamoyltransferase complex dimerization subunit type 1 TsaB</fullName>
    </submittedName>
</protein>
<gene>
    <name evidence="2" type="ORF">BLL40_12580</name>
</gene>
<dbReference type="STRING" id="1714354.BLL40_12580"/>
<dbReference type="InterPro" id="IPR022496">
    <property type="entry name" value="T6A_TsaB"/>
</dbReference>
<organism evidence="2 3">
    <name type="scientific">Domibacillus mangrovi</name>
    <dbReference type="NCBI Taxonomy" id="1714354"/>
    <lineage>
        <taxon>Bacteria</taxon>
        <taxon>Bacillati</taxon>
        <taxon>Bacillota</taxon>
        <taxon>Bacilli</taxon>
        <taxon>Bacillales</taxon>
        <taxon>Bacillaceae</taxon>
        <taxon>Domibacillus</taxon>
    </lineage>
</organism>
<dbReference type="GO" id="GO:0005829">
    <property type="term" value="C:cytosol"/>
    <property type="evidence" value="ECO:0007669"/>
    <property type="project" value="TreeGrafter"/>
</dbReference>
<evidence type="ECO:0000313" key="2">
    <source>
        <dbReference type="EMBL" id="OKL36154.1"/>
    </source>
</evidence>
<sequence length="235" mass="25293">MKILAIDTSTYTLSIGLSDGDVVLAEQVTNVKKNHSTRVMPAIEALMSEVGMKPRDLNKIVVANGPGSYTGVRIGVTIAKTLAWTLNIPITAVSGLASLAASAPLIEGLVCPMFDARREQVFTGLYRLSNGLVESVKEDQNVPVVDWCQELLRMGEPVLFVGQESIIYEQVIAEVMGNAAAFAGKSVPYTRPAALLSLASGMEQDPSQVVPNYARLAEAEANWLKANEKKEKSDE</sequence>
<dbReference type="PANTHER" id="PTHR11735">
    <property type="entry name" value="TRNA N6-ADENOSINE THREONYLCARBAMOYLTRANSFERASE"/>
    <property type="match status" value="1"/>
</dbReference>
<dbReference type="PANTHER" id="PTHR11735:SF11">
    <property type="entry name" value="TRNA THREONYLCARBAMOYLADENOSINE BIOSYNTHESIS PROTEIN TSAB"/>
    <property type="match status" value="1"/>
</dbReference>
<keyword evidence="2" id="KW-0808">Transferase</keyword>
<accession>A0A1Q5P1L8</accession>
<dbReference type="Gene3D" id="3.30.420.40">
    <property type="match status" value="2"/>
</dbReference>
<dbReference type="InterPro" id="IPR000905">
    <property type="entry name" value="Gcp-like_dom"/>
</dbReference>
<dbReference type="EMBL" id="MRWQ01000010">
    <property type="protein sequence ID" value="OKL36154.1"/>
    <property type="molecule type" value="Genomic_DNA"/>
</dbReference>
<dbReference type="SUPFAM" id="SSF53067">
    <property type="entry name" value="Actin-like ATPase domain"/>
    <property type="match status" value="2"/>
</dbReference>
<dbReference type="OrthoDB" id="9784166at2"/>
<dbReference type="Proteomes" id="UP000186524">
    <property type="component" value="Unassembled WGS sequence"/>
</dbReference>
<dbReference type="Pfam" id="PF00814">
    <property type="entry name" value="TsaD"/>
    <property type="match status" value="1"/>
</dbReference>
<dbReference type="GO" id="GO:0002949">
    <property type="term" value="P:tRNA threonylcarbamoyladenosine modification"/>
    <property type="evidence" value="ECO:0007669"/>
    <property type="project" value="InterPro"/>
</dbReference>
<evidence type="ECO:0000259" key="1">
    <source>
        <dbReference type="Pfam" id="PF00814"/>
    </source>
</evidence>
<dbReference type="CDD" id="cd24032">
    <property type="entry name" value="ASKHA_NBD_TsaB"/>
    <property type="match status" value="1"/>
</dbReference>
<name>A0A1Q5P1L8_9BACI</name>
<dbReference type="AlphaFoldDB" id="A0A1Q5P1L8"/>
<dbReference type="NCBIfam" id="TIGR03725">
    <property type="entry name" value="T6A_YeaZ"/>
    <property type="match status" value="1"/>
</dbReference>
<dbReference type="RefSeq" id="WP_073712252.1">
    <property type="nucleotide sequence ID" value="NZ_MRWQ01000010.1"/>
</dbReference>
<feature type="domain" description="Gcp-like" evidence="1">
    <location>
        <begin position="29"/>
        <end position="223"/>
    </location>
</feature>
<comment type="caution">
    <text evidence="2">The sequence shown here is derived from an EMBL/GenBank/DDBJ whole genome shotgun (WGS) entry which is preliminary data.</text>
</comment>
<reference evidence="2 3" key="1">
    <citation type="submission" date="2016-12" db="EMBL/GenBank/DDBJ databases">
        <title>Domibacillus sp. SAOS 44 whole genome sequencing.</title>
        <authorList>
            <person name="Verma A."/>
            <person name="Krishnamurthi S."/>
        </authorList>
    </citation>
    <scope>NUCLEOTIDE SEQUENCE [LARGE SCALE GENOMIC DNA]</scope>
    <source>
        <strain evidence="2 3">SAOS 44</strain>
    </source>
</reference>
<dbReference type="InterPro" id="IPR043129">
    <property type="entry name" value="ATPase_NBD"/>
</dbReference>